<feature type="transmembrane region" description="Helical" evidence="1">
    <location>
        <begin position="168"/>
        <end position="192"/>
    </location>
</feature>
<keyword evidence="1" id="KW-0812">Transmembrane</keyword>
<feature type="transmembrane region" description="Helical" evidence="1">
    <location>
        <begin position="121"/>
        <end position="139"/>
    </location>
</feature>
<dbReference type="HOGENOM" id="CLU_632912_0_0_11"/>
<name>G4CXH6_9ACTN</name>
<feature type="transmembrane region" description="Helical" evidence="1">
    <location>
        <begin position="87"/>
        <end position="109"/>
    </location>
</feature>
<comment type="caution">
    <text evidence="2">The sequence shown here is derived from an EMBL/GenBank/DDBJ whole genome shotgun (WGS) entry which is preliminary data.</text>
</comment>
<dbReference type="Proteomes" id="UP000005332">
    <property type="component" value="Unassembled WGS sequence"/>
</dbReference>
<evidence type="ECO:0000256" key="1">
    <source>
        <dbReference type="SAM" id="Phobius"/>
    </source>
</evidence>
<dbReference type="EMBL" id="AGBA01000013">
    <property type="protein sequence ID" value="EGY77690.1"/>
    <property type="molecule type" value="Genomic_DNA"/>
</dbReference>
<keyword evidence="3" id="KW-1185">Reference proteome</keyword>
<sequence length="440" mass="48088">MFPERSLMKRFLGRHVAGAMVFVAFCVQFLVVTCSMGFPAFQDFGEWIYQARVVAGILAGEEPHVGTLITYPVPYFLPQALLSLCELIFGAVGGSTVFLFIHAAAAAWVSDLLVVRRALPPVMTACVLAICVLGGSQYWNGYVGSYWGMVIIVGYLAVSDRNATRWPVVMAFALATFFTHGIIFGCWGLVAGVRALTFRRIRDLIVGVVPAMALVLWYFLKSNEAKGRETGYESITHFVEYRGYTLAKSGGYQNIIASSVGDHQIAPWLFYGGAILNFLFAVLLVVLVVLSLVSWSTLWRTSRWQLLALVSLGAIAAIFPPYFLGIVNPGERVVPTLIVVLILMWPDMVGTRVERAEGIVRKVLCLLLTIGLCATVVSASLAPRKVAQGGGRPSEVSKEILLTSAFGHRLDQFREKVDAARAGDLNQPLAWTTSILVEGK</sequence>
<feature type="transmembrane region" description="Helical" evidence="1">
    <location>
        <begin position="204"/>
        <end position="220"/>
    </location>
</feature>
<protein>
    <submittedName>
        <fullName evidence="2">Uncharacterized protein</fullName>
    </submittedName>
</protein>
<evidence type="ECO:0000313" key="3">
    <source>
        <dbReference type="Proteomes" id="UP000005332"/>
    </source>
</evidence>
<feature type="transmembrane region" description="Helical" evidence="1">
    <location>
        <begin position="363"/>
        <end position="382"/>
    </location>
</feature>
<feature type="transmembrane region" description="Helical" evidence="1">
    <location>
        <begin position="12"/>
        <end position="38"/>
    </location>
</feature>
<feature type="transmembrane region" description="Helical" evidence="1">
    <location>
        <begin position="333"/>
        <end position="351"/>
    </location>
</feature>
<dbReference type="PATRIC" id="fig|997355.3.peg.1213"/>
<organism evidence="2 3">
    <name type="scientific">Cutibacterium avidum ATCC 25577</name>
    <dbReference type="NCBI Taxonomy" id="997355"/>
    <lineage>
        <taxon>Bacteria</taxon>
        <taxon>Bacillati</taxon>
        <taxon>Actinomycetota</taxon>
        <taxon>Actinomycetes</taxon>
        <taxon>Propionibacteriales</taxon>
        <taxon>Propionibacteriaceae</taxon>
        <taxon>Cutibacterium</taxon>
    </lineage>
</organism>
<reference evidence="2 3" key="1">
    <citation type="submission" date="2011-06" db="EMBL/GenBank/DDBJ databases">
        <authorList>
            <person name="Muzny D."/>
            <person name="Qin X."/>
            <person name="Deng J."/>
            <person name="Jiang H."/>
            <person name="Liu Y."/>
            <person name="Qu J."/>
            <person name="Song X.-Z."/>
            <person name="Zhang L."/>
            <person name="Thornton R."/>
            <person name="Coyle M."/>
            <person name="Francisco L."/>
            <person name="Jackson L."/>
            <person name="Javaid M."/>
            <person name="Korchina V."/>
            <person name="Kovar C."/>
            <person name="Mata R."/>
            <person name="Mathew T."/>
            <person name="Ngo R."/>
            <person name="Nguyen L."/>
            <person name="Nguyen N."/>
            <person name="Okwuonu G."/>
            <person name="Ongeri F."/>
            <person name="Pham C."/>
            <person name="Simmons D."/>
            <person name="Wilczek-Boney K."/>
            <person name="Hale W."/>
            <person name="Jakkamsetti A."/>
            <person name="Pham P."/>
            <person name="Ruth R."/>
            <person name="San Lucas F."/>
            <person name="Warren J."/>
            <person name="Zhang J."/>
            <person name="Zhao Z."/>
            <person name="Zhou C."/>
            <person name="Zhu D."/>
            <person name="Lee S."/>
            <person name="Bess C."/>
            <person name="Blankenburg K."/>
            <person name="Forbes L."/>
            <person name="Fu Q."/>
            <person name="Gubbala S."/>
            <person name="Hirani K."/>
            <person name="Jayaseelan J.C."/>
            <person name="Lara F."/>
            <person name="Munidasa M."/>
            <person name="Palculict T."/>
            <person name="Patil S."/>
            <person name="Pu L.-L."/>
            <person name="Saada N."/>
            <person name="Tang L."/>
            <person name="Weissenberger G."/>
            <person name="Zhu Y."/>
            <person name="Hemphill L."/>
            <person name="Shang Y."/>
            <person name="Youmans B."/>
            <person name="Ayvaz T."/>
            <person name="Ross M."/>
            <person name="Santibanez J."/>
            <person name="Aqrawi P."/>
            <person name="Gross S."/>
            <person name="Joshi V."/>
            <person name="Fowler G."/>
            <person name="Nazareth L."/>
            <person name="Reid J."/>
            <person name="Worley K."/>
            <person name="Petrosino J."/>
            <person name="Highlander S."/>
            <person name="Gibbs R."/>
        </authorList>
    </citation>
    <scope>NUCLEOTIDE SEQUENCE [LARGE SCALE GENOMIC DNA]</scope>
    <source>
        <strain evidence="2 3">ATCC 25577</strain>
    </source>
</reference>
<accession>G4CXH6</accession>
<proteinExistence type="predicted"/>
<keyword evidence="1" id="KW-1133">Transmembrane helix</keyword>
<keyword evidence="1" id="KW-0472">Membrane</keyword>
<dbReference type="AlphaFoldDB" id="G4CXH6"/>
<evidence type="ECO:0000313" key="2">
    <source>
        <dbReference type="EMBL" id="EGY77690.1"/>
    </source>
</evidence>
<feature type="transmembrane region" description="Helical" evidence="1">
    <location>
        <begin position="306"/>
        <end position="327"/>
    </location>
</feature>
<gene>
    <name evidence="2" type="ORF">HMPREF9153_1233</name>
</gene>
<feature type="transmembrane region" description="Helical" evidence="1">
    <location>
        <begin position="268"/>
        <end position="294"/>
    </location>
</feature>